<gene>
    <name evidence="1" type="ORF">HPB50_013209</name>
</gene>
<dbReference type="Proteomes" id="UP000821845">
    <property type="component" value="Chromosome 6"/>
</dbReference>
<sequence>MLGDYGSKYAKRDDDATRSSRRDLSPPRKTPSMTSRVRGDIERRIDVRDGRWSPDAPPYYSSPPRRISSKTRPGHDDYESRSYRRRSEHSPSPSHKASRTSRAYSDIQLSSTRWSGARRTDSPTGGSSPRWQSASKSSRLYDGNKPRAYYTRSEDDSPDSPHDRPIHPPRTYSQTSRVRGDIEPSSDRRSGTRKMYSSLHSPSLLRSVYSEAYNMPGASTRKHSRREDGGSLDSSLDHSISPRRSGRADEDSRDDWWSGHRLDSAHERSIFLQRTPETYRVRGGLETATAQKIGERRTDRPVELGSPPKGKAFKATAAIGNYKSGANLRQPPESSSEPAPPKDTSKEVKTRAYSEPSAIRQSDVPKASSPLHRINISKMVSSKATSGHTKSEPEKEGRSGSFRPSSQSDHTDPPKRKPSSKASAPQGDTDPNAVRRTRDPKSTATEGTTLSTRKESASRGDTRTDVPLDFKPVSNVDKSSGKADAGASGRRPGDTATTGNAAEPNKTAKDAPADADAAHRKYSYVPLEETEEIQIPKAPETPPSEEYIPPSQVGHAATKVDESLGPFSDDDDDDGDEYQEVDVDDSRFGWFRLWVLCSVAALVLLLPFALTIMSYDAVAWIQKSGARVTGGLLRNLSYFPLLHCTDIIVYSLHYISTTKDVEPKRRIFVGGDQVLPFASAAYHSYRKVNVYATLGGSRADSPALAMASSDAAAVAAKLRDIVSTNKYTGVNFDWDRPNDECDSERNGLLLLLKEFSDVGDRVLVTIAPDADIVKKHYPLLTVPLPQVEYVIVATHRLRAEGVVSCSGGQIEAALAYWAIRKLLEPVFTEKVIYSTAFGGDVYFSKTTRLLSYGTPLSPFHGLTQGIPKISYTDICKLTPVNVTDDCSLYLLERNDSGYKGPVNMNGLIRVSALVLVAAAMGALKRERKSARARILTASSHRQAGSSAAVAIAAALEIEDRAFSADMQALA</sequence>
<proteinExistence type="predicted"/>
<evidence type="ECO:0000313" key="2">
    <source>
        <dbReference type="Proteomes" id="UP000821845"/>
    </source>
</evidence>
<evidence type="ECO:0000313" key="1">
    <source>
        <dbReference type="EMBL" id="KAH6928258.1"/>
    </source>
</evidence>
<reference evidence="1" key="1">
    <citation type="submission" date="2020-05" db="EMBL/GenBank/DDBJ databases">
        <title>Large-scale comparative analyses of tick genomes elucidate their genetic diversity and vector capacities.</title>
        <authorList>
            <person name="Jia N."/>
            <person name="Wang J."/>
            <person name="Shi W."/>
            <person name="Du L."/>
            <person name="Sun Y."/>
            <person name="Zhan W."/>
            <person name="Jiang J."/>
            <person name="Wang Q."/>
            <person name="Zhang B."/>
            <person name="Ji P."/>
            <person name="Sakyi L.B."/>
            <person name="Cui X."/>
            <person name="Yuan T."/>
            <person name="Jiang B."/>
            <person name="Yang W."/>
            <person name="Lam T.T.-Y."/>
            <person name="Chang Q."/>
            <person name="Ding S."/>
            <person name="Wang X."/>
            <person name="Zhu J."/>
            <person name="Ruan X."/>
            <person name="Zhao L."/>
            <person name="Wei J."/>
            <person name="Que T."/>
            <person name="Du C."/>
            <person name="Cheng J."/>
            <person name="Dai P."/>
            <person name="Han X."/>
            <person name="Huang E."/>
            <person name="Gao Y."/>
            <person name="Liu J."/>
            <person name="Shao H."/>
            <person name="Ye R."/>
            <person name="Li L."/>
            <person name="Wei W."/>
            <person name="Wang X."/>
            <person name="Wang C."/>
            <person name="Yang T."/>
            <person name="Huo Q."/>
            <person name="Li W."/>
            <person name="Guo W."/>
            <person name="Chen H."/>
            <person name="Zhou L."/>
            <person name="Ni X."/>
            <person name="Tian J."/>
            <person name="Zhou Y."/>
            <person name="Sheng Y."/>
            <person name="Liu T."/>
            <person name="Pan Y."/>
            <person name="Xia L."/>
            <person name="Li J."/>
            <person name="Zhao F."/>
            <person name="Cao W."/>
        </authorList>
    </citation>
    <scope>NUCLEOTIDE SEQUENCE</scope>
    <source>
        <strain evidence="1">Hyas-2018</strain>
    </source>
</reference>
<keyword evidence="2" id="KW-1185">Reference proteome</keyword>
<dbReference type="EMBL" id="CM023486">
    <property type="protein sequence ID" value="KAH6928258.1"/>
    <property type="molecule type" value="Genomic_DNA"/>
</dbReference>
<protein>
    <submittedName>
        <fullName evidence="1">Uncharacterized protein</fullName>
    </submittedName>
</protein>
<comment type="caution">
    <text evidence="1">The sequence shown here is derived from an EMBL/GenBank/DDBJ whole genome shotgun (WGS) entry which is preliminary data.</text>
</comment>
<accession>A0ACB7S057</accession>
<organism evidence="1 2">
    <name type="scientific">Hyalomma asiaticum</name>
    <name type="common">Tick</name>
    <dbReference type="NCBI Taxonomy" id="266040"/>
    <lineage>
        <taxon>Eukaryota</taxon>
        <taxon>Metazoa</taxon>
        <taxon>Ecdysozoa</taxon>
        <taxon>Arthropoda</taxon>
        <taxon>Chelicerata</taxon>
        <taxon>Arachnida</taxon>
        <taxon>Acari</taxon>
        <taxon>Parasitiformes</taxon>
        <taxon>Ixodida</taxon>
        <taxon>Ixodoidea</taxon>
        <taxon>Ixodidae</taxon>
        <taxon>Hyalomminae</taxon>
        <taxon>Hyalomma</taxon>
    </lineage>
</organism>
<name>A0ACB7S057_HYAAI</name>